<keyword evidence="4" id="KW-0812">Transmembrane</keyword>
<feature type="transmembrane region" description="Helical" evidence="4">
    <location>
        <begin position="101"/>
        <end position="122"/>
    </location>
</feature>
<sequence>MAFDKTQLMKVPTLATAGVAILGWILLFIGICIINTGGLIGFQLFYLLCVIAGVIVAIGFDQAREHRVAIVAFVAIGFNFLVEIANVAVEMAKIDWVSASTGYRFCAAGSVFMSFVFLYWIFVFGSGETSAVTVAHEQGVLPFQTPKLPSLPKLPAMQFPKISIQMPQKTQSREISVEDAPVVVTSSPTPAPAQTTPHPPPSSTGLSFPAFPPPIQFTRSISTPPPPPVPEEKAPEPAPTPKARALYKYTASASDPNELSFRKGQEMDILNNSGKWWHVRMVNEQGEVVTGIAPSNYLEQL</sequence>
<dbReference type="SUPFAM" id="SSF50044">
    <property type="entry name" value="SH3-domain"/>
    <property type="match status" value="1"/>
</dbReference>
<gene>
    <name evidence="6" type="ORF">BCR33DRAFT_772503</name>
</gene>
<dbReference type="SMART" id="SM00326">
    <property type="entry name" value="SH3"/>
    <property type="match status" value="1"/>
</dbReference>
<evidence type="ECO:0000256" key="3">
    <source>
        <dbReference type="SAM" id="MobiDB-lite"/>
    </source>
</evidence>
<keyword evidence="7" id="KW-1185">Reference proteome</keyword>
<evidence type="ECO:0000313" key="7">
    <source>
        <dbReference type="Proteomes" id="UP000193642"/>
    </source>
</evidence>
<dbReference type="InterPro" id="IPR036028">
    <property type="entry name" value="SH3-like_dom_sf"/>
</dbReference>
<keyword evidence="4" id="KW-1133">Transmembrane helix</keyword>
<feature type="domain" description="SH3" evidence="5">
    <location>
        <begin position="238"/>
        <end position="301"/>
    </location>
</feature>
<proteinExistence type="predicted"/>
<comment type="caution">
    <text evidence="6">The sequence shown here is derived from an EMBL/GenBank/DDBJ whole genome shotgun (WGS) entry which is preliminary data.</text>
</comment>
<keyword evidence="4" id="KW-0472">Membrane</keyword>
<evidence type="ECO:0000313" key="6">
    <source>
        <dbReference type="EMBL" id="ORY29436.1"/>
    </source>
</evidence>
<dbReference type="Proteomes" id="UP000193642">
    <property type="component" value="Unassembled WGS sequence"/>
</dbReference>
<dbReference type="PROSITE" id="PS50002">
    <property type="entry name" value="SH3"/>
    <property type="match status" value="1"/>
</dbReference>
<accession>A0A1Y2B3Y1</accession>
<protein>
    <recommendedName>
        <fullName evidence="5">SH3 domain-containing protein</fullName>
    </recommendedName>
</protein>
<dbReference type="InterPro" id="IPR001452">
    <property type="entry name" value="SH3_domain"/>
</dbReference>
<dbReference type="Gene3D" id="2.30.30.40">
    <property type="entry name" value="SH3 Domains"/>
    <property type="match status" value="1"/>
</dbReference>
<feature type="transmembrane region" description="Helical" evidence="4">
    <location>
        <begin position="40"/>
        <end position="60"/>
    </location>
</feature>
<evidence type="ECO:0000256" key="1">
    <source>
        <dbReference type="ARBA" id="ARBA00022443"/>
    </source>
</evidence>
<dbReference type="STRING" id="329046.A0A1Y2B3Y1"/>
<dbReference type="OrthoDB" id="5983572at2759"/>
<feature type="transmembrane region" description="Helical" evidence="4">
    <location>
        <begin position="12"/>
        <end position="34"/>
    </location>
</feature>
<reference evidence="6 7" key="1">
    <citation type="submission" date="2016-07" db="EMBL/GenBank/DDBJ databases">
        <title>Pervasive Adenine N6-methylation of Active Genes in Fungi.</title>
        <authorList>
            <consortium name="DOE Joint Genome Institute"/>
            <person name="Mondo S.J."/>
            <person name="Dannebaum R.O."/>
            <person name="Kuo R.C."/>
            <person name="Labutti K."/>
            <person name="Haridas S."/>
            <person name="Kuo A."/>
            <person name="Salamov A."/>
            <person name="Ahrendt S.R."/>
            <person name="Lipzen A."/>
            <person name="Sullivan W."/>
            <person name="Andreopoulos W.B."/>
            <person name="Clum A."/>
            <person name="Lindquist E."/>
            <person name="Daum C."/>
            <person name="Ramamoorthy G.K."/>
            <person name="Gryganskyi A."/>
            <person name="Culley D."/>
            <person name="Magnuson J.K."/>
            <person name="James T.Y."/>
            <person name="O'Malley M.A."/>
            <person name="Stajich J.E."/>
            <person name="Spatafora J.W."/>
            <person name="Visel A."/>
            <person name="Grigoriev I.V."/>
        </authorList>
    </citation>
    <scope>NUCLEOTIDE SEQUENCE [LARGE SCALE GENOMIC DNA]</scope>
    <source>
        <strain evidence="6 7">JEL800</strain>
    </source>
</reference>
<name>A0A1Y2B3Y1_9FUNG</name>
<dbReference type="EMBL" id="MCGO01000088">
    <property type="protein sequence ID" value="ORY29436.1"/>
    <property type="molecule type" value="Genomic_DNA"/>
</dbReference>
<keyword evidence="1 2" id="KW-0728">SH3 domain</keyword>
<organism evidence="6 7">
    <name type="scientific">Rhizoclosmatium globosum</name>
    <dbReference type="NCBI Taxonomy" id="329046"/>
    <lineage>
        <taxon>Eukaryota</taxon>
        <taxon>Fungi</taxon>
        <taxon>Fungi incertae sedis</taxon>
        <taxon>Chytridiomycota</taxon>
        <taxon>Chytridiomycota incertae sedis</taxon>
        <taxon>Chytridiomycetes</taxon>
        <taxon>Chytridiales</taxon>
        <taxon>Chytriomycetaceae</taxon>
        <taxon>Rhizoclosmatium</taxon>
    </lineage>
</organism>
<evidence type="ECO:0000256" key="4">
    <source>
        <dbReference type="SAM" id="Phobius"/>
    </source>
</evidence>
<evidence type="ECO:0000259" key="5">
    <source>
        <dbReference type="PROSITE" id="PS50002"/>
    </source>
</evidence>
<dbReference type="PRINTS" id="PR00452">
    <property type="entry name" value="SH3DOMAIN"/>
</dbReference>
<evidence type="ECO:0000256" key="2">
    <source>
        <dbReference type="PROSITE-ProRule" id="PRU00192"/>
    </source>
</evidence>
<dbReference type="Pfam" id="PF00018">
    <property type="entry name" value="SH3_1"/>
    <property type="match status" value="1"/>
</dbReference>
<feature type="transmembrane region" description="Helical" evidence="4">
    <location>
        <begin position="67"/>
        <end position="89"/>
    </location>
</feature>
<dbReference type="AlphaFoldDB" id="A0A1Y2B3Y1"/>
<feature type="region of interest" description="Disordered" evidence="3">
    <location>
        <begin position="183"/>
        <end position="240"/>
    </location>
</feature>
<feature type="compositionally biased region" description="Low complexity" evidence="3">
    <location>
        <begin position="183"/>
        <end position="196"/>
    </location>
</feature>